<keyword evidence="2 5" id="KW-0812">Transmembrane</keyword>
<organism evidence="7 8">
    <name type="scientific">Succinivibrio faecicola</name>
    <dbReference type="NCBI Taxonomy" id="2820300"/>
    <lineage>
        <taxon>Bacteria</taxon>
        <taxon>Pseudomonadati</taxon>
        <taxon>Pseudomonadota</taxon>
        <taxon>Gammaproteobacteria</taxon>
        <taxon>Aeromonadales</taxon>
        <taxon>Succinivibrionaceae</taxon>
        <taxon>Succinivibrio</taxon>
    </lineage>
</organism>
<dbReference type="InterPro" id="IPR007267">
    <property type="entry name" value="GtrA_DPMS_TM"/>
</dbReference>
<comment type="subcellular location">
    <subcellularLocation>
        <location evidence="1">Membrane</location>
        <topology evidence="1">Multi-pass membrane protein</topology>
    </subcellularLocation>
</comment>
<evidence type="ECO:0000259" key="6">
    <source>
        <dbReference type="Pfam" id="PF04138"/>
    </source>
</evidence>
<dbReference type="RefSeq" id="WP_219937921.1">
    <property type="nucleotide sequence ID" value="NZ_JAGFNY010000026.1"/>
</dbReference>
<keyword evidence="4 5" id="KW-0472">Membrane</keyword>
<accession>A0ABS7DHJ9</accession>
<comment type="caution">
    <text evidence="7">The sequence shown here is derived from an EMBL/GenBank/DDBJ whole genome shotgun (WGS) entry which is preliminary data.</text>
</comment>
<dbReference type="Proteomes" id="UP000731465">
    <property type="component" value="Unassembled WGS sequence"/>
</dbReference>
<keyword evidence="3 5" id="KW-1133">Transmembrane helix</keyword>
<feature type="transmembrane region" description="Helical" evidence="5">
    <location>
        <begin position="120"/>
        <end position="142"/>
    </location>
</feature>
<evidence type="ECO:0000256" key="4">
    <source>
        <dbReference type="ARBA" id="ARBA00023136"/>
    </source>
</evidence>
<gene>
    <name evidence="7" type="ORF">J5V48_07315</name>
</gene>
<evidence type="ECO:0000256" key="3">
    <source>
        <dbReference type="ARBA" id="ARBA00022989"/>
    </source>
</evidence>
<dbReference type="EMBL" id="JAGFNY010000026">
    <property type="protein sequence ID" value="MBW7570698.1"/>
    <property type="molecule type" value="Genomic_DNA"/>
</dbReference>
<feature type="domain" description="GtrA/DPMS transmembrane" evidence="6">
    <location>
        <begin position="18"/>
        <end position="142"/>
    </location>
</feature>
<evidence type="ECO:0000256" key="1">
    <source>
        <dbReference type="ARBA" id="ARBA00004141"/>
    </source>
</evidence>
<evidence type="ECO:0000313" key="7">
    <source>
        <dbReference type="EMBL" id="MBW7570698.1"/>
    </source>
</evidence>
<proteinExistence type="predicted"/>
<protein>
    <submittedName>
        <fullName evidence="7">GtrA family protein</fullName>
    </submittedName>
</protein>
<feature type="transmembrane region" description="Helical" evidence="5">
    <location>
        <begin position="89"/>
        <end position="114"/>
    </location>
</feature>
<feature type="transmembrane region" description="Helical" evidence="5">
    <location>
        <begin position="50"/>
        <end position="68"/>
    </location>
</feature>
<keyword evidence="8" id="KW-1185">Reference proteome</keyword>
<feature type="transmembrane region" description="Helical" evidence="5">
    <location>
        <begin position="21"/>
        <end position="44"/>
    </location>
</feature>
<name>A0ABS7DHJ9_9GAMM</name>
<evidence type="ECO:0000313" key="8">
    <source>
        <dbReference type="Proteomes" id="UP000731465"/>
    </source>
</evidence>
<dbReference type="Pfam" id="PF04138">
    <property type="entry name" value="GtrA_DPMS_TM"/>
    <property type="match status" value="1"/>
</dbReference>
<evidence type="ECO:0000256" key="2">
    <source>
        <dbReference type="ARBA" id="ARBA00022692"/>
    </source>
</evidence>
<reference evidence="7 8" key="1">
    <citation type="submission" date="2021-03" db="EMBL/GenBank/DDBJ databases">
        <title>Succinivibrio sp. nov. isolated from feces of cow.</title>
        <authorList>
            <person name="Choi J.-Y."/>
        </authorList>
    </citation>
    <scope>NUCLEOTIDE SEQUENCE [LARGE SCALE GENOMIC DNA]</scope>
    <source>
        <strain evidence="7 8">AGMB01872</strain>
    </source>
</reference>
<sequence>MKLSLSESFNNLVKQFIKFGIVGLSNTAIAYLIIVVTLLCLSPFKLSYDFYVANVVSFVLSVAWSYYWNRRYVFNISKKFSFKNEFYMLLKTYASYFFTGIVLTNIGSYVFIVLFDIDKYIAPFFNLLFTVPLNFLLIKFFALK</sequence>
<evidence type="ECO:0000256" key="5">
    <source>
        <dbReference type="SAM" id="Phobius"/>
    </source>
</evidence>